<evidence type="ECO:0000313" key="3">
    <source>
        <dbReference type="Proteomes" id="UP000291084"/>
    </source>
</evidence>
<gene>
    <name evidence="2" type="primary">Vigan.04G050900</name>
    <name evidence="2" type="ORF">VIGAN_04050900</name>
</gene>
<sequence length="77" mass="8471">GRLLSRISFLCRISLLNSLSLSPCSLRTLFSILAQHTTLSICSFSLHSRRPLRTQAAVQALSCLPTPLAFVFLSPLK</sequence>
<keyword evidence="3" id="KW-1185">Reference proteome</keyword>
<dbReference type="Proteomes" id="UP000291084">
    <property type="component" value="Chromosome 4"/>
</dbReference>
<reference evidence="2 3" key="1">
    <citation type="journal article" date="2015" name="Sci. Rep.">
        <title>The power of single molecule real-time sequencing technology in the de novo assembly of a eukaryotic genome.</title>
        <authorList>
            <person name="Sakai H."/>
            <person name="Naito K."/>
            <person name="Ogiso-Tanaka E."/>
            <person name="Takahashi Y."/>
            <person name="Iseki K."/>
            <person name="Muto C."/>
            <person name="Satou K."/>
            <person name="Teruya K."/>
            <person name="Shiroma A."/>
            <person name="Shimoji M."/>
            <person name="Hirano T."/>
            <person name="Itoh T."/>
            <person name="Kaga A."/>
            <person name="Tomooka N."/>
        </authorList>
    </citation>
    <scope>NUCLEOTIDE SEQUENCE [LARGE SCALE GENOMIC DNA]</scope>
    <source>
        <strain evidence="3">cv. Shumari</strain>
    </source>
</reference>
<dbReference type="AlphaFoldDB" id="A0A0S3RRW5"/>
<proteinExistence type="predicted"/>
<evidence type="ECO:0000313" key="2">
    <source>
        <dbReference type="EMBL" id="BAT83370.1"/>
    </source>
</evidence>
<accession>A0A0S3RRW5</accession>
<protein>
    <submittedName>
        <fullName evidence="2">Uncharacterized protein</fullName>
    </submittedName>
</protein>
<evidence type="ECO:0000256" key="1">
    <source>
        <dbReference type="SAM" id="SignalP"/>
    </source>
</evidence>
<feature type="chain" id="PRO_5006617336" evidence="1">
    <location>
        <begin position="19"/>
        <end position="77"/>
    </location>
</feature>
<dbReference type="EMBL" id="AP015037">
    <property type="protein sequence ID" value="BAT83370.1"/>
    <property type="molecule type" value="Genomic_DNA"/>
</dbReference>
<feature type="non-terminal residue" evidence="2">
    <location>
        <position position="1"/>
    </location>
</feature>
<organism evidence="2 3">
    <name type="scientific">Vigna angularis var. angularis</name>
    <dbReference type="NCBI Taxonomy" id="157739"/>
    <lineage>
        <taxon>Eukaryota</taxon>
        <taxon>Viridiplantae</taxon>
        <taxon>Streptophyta</taxon>
        <taxon>Embryophyta</taxon>
        <taxon>Tracheophyta</taxon>
        <taxon>Spermatophyta</taxon>
        <taxon>Magnoliopsida</taxon>
        <taxon>eudicotyledons</taxon>
        <taxon>Gunneridae</taxon>
        <taxon>Pentapetalae</taxon>
        <taxon>rosids</taxon>
        <taxon>fabids</taxon>
        <taxon>Fabales</taxon>
        <taxon>Fabaceae</taxon>
        <taxon>Papilionoideae</taxon>
        <taxon>50 kb inversion clade</taxon>
        <taxon>NPAAA clade</taxon>
        <taxon>indigoferoid/millettioid clade</taxon>
        <taxon>Phaseoleae</taxon>
        <taxon>Vigna</taxon>
    </lineage>
</organism>
<keyword evidence="1" id="KW-0732">Signal</keyword>
<feature type="signal peptide" evidence="1">
    <location>
        <begin position="1"/>
        <end position="18"/>
    </location>
</feature>
<name>A0A0S3RRW5_PHAAN</name>